<accession>A0A542DHI5</accession>
<sequence length="232" mass="23543">MAVGVSFPSLGRAVIDLILPARCAGCGELGAACCTRCRTVWQAPRPVARGPTVEAGQVGTVYALARYTGVPRRLVLAFKERGRRDLARPLGEALAGALPYLRGPRPDAAGTWWLVPAPSRAAAARSRGGSHLLALAGCCAAAMGAAGLRAVVAPALSLARGARDAVGLDHRERAANLAGRMRLHADRAPPAGTPLVLLDDVLTTGATARACVAALSAGGLHTTGVLVLTAAG</sequence>
<evidence type="ECO:0000313" key="2">
    <source>
        <dbReference type="EMBL" id="TQJ02547.1"/>
    </source>
</evidence>
<dbReference type="InterPro" id="IPR000836">
    <property type="entry name" value="PRTase_dom"/>
</dbReference>
<comment type="caution">
    <text evidence="2">The sequence shown here is derived from an EMBL/GenBank/DDBJ whole genome shotgun (WGS) entry which is preliminary data.</text>
</comment>
<evidence type="ECO:0000313" key="3">
    <source>
        <dbReference type="Proteomes" id="UP000320876"/>
    </source>
</evidence>
<evidence type="ECO:0000256" key="1">
    <source>
        <dbReference type="ARBA" id="ARBA00008007"/>
    </source>
</evidence>
<dbReference type="PANTHER" id="PTHR47505:SF1">
    <property type="entry name" value="DNA UTILIZATION PROTEIN YHGH"/>
    <property type="match status" value="1"/>
</dbReference>
<dbReference type="CDD" id="cd06223">
    <property type="entry name" value="PRTases_typeI"/>
    <property type="match status" value="1"/>
</dbReference>
<dbReference type="OrthoDB" id="5244859at2"/>
<dbReference type="AlphaFoldDB" id="A0A542DHI5"/>
<name>A0A542DHI5_AMYCI</name>
<dbReference type="EMBL" id="VFML01000001">
    <property type="protein sequence ID" value="TQJ02547.1"/>
    <property type="molecule type" value="Genomic_DNA"/>
</dbReference>
<reference evidence="2 3" key="1">
    <citation type="submission" date="2019-06" db="EMBL/GenBank/DDBJ databases">
        <title>Sequencing the genomes of 1000 actinobacteria strains.</title>
        <authorList>
            <person name="Klenk H.-P."/>
        </authorList>
    </citation>
    <scope>NUCLEOTIDE SEQUENCE [LARGE SCALE GENOMIC DNA]</scope>
    <source>
        <strain evidence="2 3">DSM 45679</strain>
    </source>
</reference>
<dbReference type="PANTHER" id="PTHR47505">
    <property type="entry name" value="DNA UTILIZATION PROTEIN YHGH"/>
    <property type="match status" value="1"/>
</dbReference>
<gene>
    <name evidence="2" type="ORF">FB471_2279</name>
</gene>
<keyword evidence="2" id="KW-0808">Transferase</keyword>
<dbReference type="SUPFAM" id="SSF53271">
    <property type="entry name" value="PRTase-like"/>
    <property type="match status" value="1"/>
</dbReference>
<dbReference type="Proteomes" id="UP000320876">
    <property type="component" value="Unassembled WGS sequence"/>
</dbReference>
<proteinExistence type="inferred from homology"/>
<dbReference type="Gene3D" id="3.40.50.2020">
    <property type="match status" value="1"/>
</dbReference>
<dbReference type="InterPro" id="IPR029057">
    <property type="entry name" value="PRTase-like"/>
</dbReference>
<dbReference type="GO" id="GO:0016757">
    <property type="term" value="F:glycosyltransferase activity"/>
    <property type="evidence" value="ECO:0007669"/>
    <property type="project" value="UniProtKB-KW"/>
</dbReference>
<keyword evidence="2" id="KW-0328">Glycosyltransferase</keyword>
<organism evidence="2 3">
    <name type="scientific">Amycolatopsis cihanbeyliensis</name>
    <dbReference type="NCBI Taxonomy" id="1128664"/>
    <lineage>
        <taxon>Bacteria</taxon>
        <taxon>Bacillati</taxon>
        <taxon>Actinomycetota</taxon>
        <taxon>Actinomycetes</taxon>
        <taxon>Pseudonocardiales</taxon>
        <taxon>Pseudonocardiaceae</taxon>
        <taxon>Amycolatopsis</taxon>
    </lineage>
</organism>
<protein>
    <submittedName>
        <fullName evidence="2">Putative amidophosphoribosyltransferase</fullName>
    </submittedName>
</protein>
<dbReference type="RefSeq" id="WP_141997632.1">
    <property type="nucleotide sequence ID" value="NZ_VFML01000001.1"/>
</dbReference>
<dbReference type="InterPro" id="IPR051910">
    <property type="entry name" value="ComF/GntX_DNA_util-trans"/>
</dbReference>
<keyword evidence="3" id="KW-1185">Reference proteome</keyword>
<comment type="similarity">
    <text evidence="1">Belongs to the ComF/GntX family.</text>
</comment>